<dbReference type="EMBL" id="ASHM01071360">
    <property type="protein sequence ID" value="PNX55386.1"/>
    <property type="molecule type" value="Genomic_DNA"/>
</dbReference>
<comment type="caution">
    <text evidence="2">The sequence shown here is derived from an EMBL/GenBank/DDBJ whole genome shotgun (WGS) entry which is preliminary data.</text>
</comment>
<dbReference type="ExpressionAtlas" id="A0A2K3JMW6">
    <property type="expression patterns" value="baseline"/>
</dbReference>
<proteinExistence type="predicted"/>
<protein>
    <submittedName>
        <fullName evidence="2">GDP-mannose-dependent alpha-mannosyltransferase</fullName>
    </submittedName>
</protein>
<reference evidence="2 3" key="2">
    <citation type="journal article" date="2017" name="Front. Plant Sci.">
        <title>Gene Classification and Mining of Molecular Markers Useful in Red Clover (Trifolium pratense) Breeding.</title>
        <authorList>
            <person name="Istvanek J."/>
            <person name="Dluhosova J."/>
            <person name="Dluhos P."/>
            <person name="Patkova L."/>
            <person name="Nedelnik J."/>
            <person name="Repkova J."/>
        </authorList>
    </citation>
    <scope>NUCLEOTIDE SEQUENCE [LARGE SCALE GENOMIC DNA]</scope>
    <source>
        <strain evidence="3">cv. Tatra</strain>
        <tissue evidence="2">Young leaves</tissue>
    </source>
</reference>
<dbReference type="Proteomes" id="UP000236291">
    <property type="component" value="Unassembled WGS sequence"/>
</dbReference>
<feature type="non-terminal residue" evidence="2">
    <location>
        <position position="1"/>
    </location>
</feature>
<gene>
    <name evidence="2" type="ORF">L195_g049014</name>
</gene>
<name>A0A2K3JMW6_TRIPR</name>
<dbReference type="AlphaFoldDB" id="A0A2K3JMW6"/>
<organism evidence="2 3">
    <name type="scientific">Trifolium pratense</name>
    <name type="common">Red clover</name>
    <dbReference type="NCBI Taxonomy" id="57577"/>
    <lineage>
        <taxon>Eukaryota</taxon>
        <taxon>Viridiplantae</taxon>
        <taxon>Streptophyta</taxon>
        <taxon>Embryophyta</taxon>
        <taxon>Tracheophyta</taxon>
        <taxon>Spermatophyta</taxon>
        <taxon>Magnoliopsida</taxon>
        <taxon>eudicotyledons</taxon>
        <taxon>Gunneridae</taxon>
        <taxon>Pentapetalae</taxon>
        <taxon>rosids</taxon>
        <taxon>fabids</taxon>
        <taxon>Fabales</taxon>
        <taxon>Fabaceae</taxon>
        <taxon>Papilionoideae</taxon>
        <taxon>50 kb inversion clade</taxon>
        <taxon>NPAAA clade</taxon>
        <taxon>Hologalegina</taxon>
        <taxon>IRL clade</taxon>
        <taxon>Trifolieae</taxon>
        <taxon>Trifolium</taxon>
    </lineage>
</organism>
<keyword evidence="2" id="KW-0808">Transferase</keyword>
<sequence>GSETMKGRKSLVLEATKMDKTESDTFEEEDKGEGTSSSTLVDAENETNSRPRRIALFVEPSPFA</sequence>
<dbReference type="GO" id="GO:0016757">
    <property type="term" value="F:glycosyltransferase activity"/>
    <property type="evidence" value="ECO:0007669"/>
    <property type="project" value="UniProtKB-KW"/>
</dbReference>
<accession>A0A2K3JMW6</accession>
<reference evidence="2 3" key="1">
    <citation type="journal article" date="2014" name="Am. J. Bot.">
        <title>Genome assembly and annotation for red clover (Trifolium pratense; Fabaceae).</title>
        <authorList>
            <person name="Istvanek J."/>
            <person name="Jaros M."/>
            <person name="Krenek A."/>
            <person name="Repkova J."/>
        </authorList>
    </citation>
    <scope>NUCLEOTIDE SEQUENCE [LARGE SCALE GENOMIC DNA]</scope>
    <source>
        <strain evidence="3">cv. Tatra</strain>
        <tissue evidence="2">Young leaves</tissue>
    </source>
</reference>
<evidence type="ECO:0000313" key="2">
    <source>
        <dbReference type="EMBL" id="PNX55386.1"/>
    </source>
</evidence>
<keyword evidence="2" id="KW-0328">Glycosyltransferase</keyword>
<evidence type="ECO:0000313" key="3">
    <source>
        <dbReference type="Proteomes" id="UP000236291"/>
    </source>
</evidence>
<feature type="region of interest" description="Disordered" evidence="1">
    <location>
        <begin position="1"/>
        <end position="64"/>
    </location>
</feature>
<evidence type="ECO:0000256" key="1">
    <source>
        <dbReference type="SAM" id="MobiDB-lite"/>
    </source>
</evidence>